<dbReference type="EMBL" id="MG253279">
    <property type="protein sequence ID" value="AWN56361.1"/>
    <property type="molecule type" value="Genomic_DNA"/>
</dbReference>
<protein>
    <submittedName>
        <fullName evidence="2">ATP synthase F0 subunit 8</fullName>
    </submittedName>
</protein>
<keyword evidence="2" id="KW-0496">Mitochondrion</keyword>
<keyword evidence="1" id="KW-1133">Transmembrane helix</keyword>
<proteinExistence type="predicted"/>
<reference evidence="2" key="1">
    <citation type="submission" date="2017-10" db="EMBL/GenBank/DDBJ databases">
        <title>Mitogenomes of tropical arthropods.</title>
        <authorList>
            <person name="Pires Paula D."/>
            <person name="Coiti Togawa R."/>
        </authorList>
    </citation>
    <scope>NUCLEOTIDE SEQUENCE</scope>
</reference>
<sequence length="52" mass="6690">MPQMMPMFWTIMMILTMTMLFMTIILMYFFYLPKLNHNKYSPIQYPQWKWMW</sequence>
<keyword evidence="1" id="KW-0472">Membrane</keyword>
<name>A0A343YVP4_9HYME</name>
<evidence type="ECO:0000256" key="1">
    <source>
        <dbReference type="SAM" id="Phobius"/>
    </source>
</evidence>
<feature type="transmembrane region" description="Helical" evidence="1">
    <location>
        <begin position="6"/>
        <end position="31"/>
    </location>
</feature>
<keyword evidence="1" id="KW-0812">Transmembrane</keyword>
<organism evidence="2">
    <name type="scientific">Pheidole tristis</name>
    <dbReference type="NCBI Taxonomy" id="615606"/>
    <lineage>
        <taxon>Eukaryota</taxon>
        <taxon>Metazoa</taxon>
        <taxon>Ecdysozoa</taxon>
        <taxon>Arthropoda</taxon>
        <taxon>Hexapoda</taxon>
        <taxon>Insecta</taxon>
        <taxon>Pterygota</taxon>
        <taxon>Neoptera</taxon>
        <taxon>Endopterygota</taxon>
        <taxon>Hymenoptera</taxon>
        <taxon>Apocrita</taxon>
        <taxon>Aculeata</taxon>
        <taxon>Formicoidea</taxon>
        <taxon>Formicidae</taxon>
        <taxon>Myrmicinae</taxon>
        <taxon>Pheidole</taxon>
    </lineage>
</organism>
<evidence type="ECO:0000313" key="2">
    <source>
        <dbReference type="EMBL" id="AWN56361.1"/>
    </source>
</evidence>
<accession>A0A343YVP4</accession>
<dbReference type="AlphaFoldDB" id="A0A343YVP4"/>
<geneLocation type="mitochondrion" evidence="2"/>